<organism evidence="1 2">
    <name type="scientific">Nonomuraea solani</name>
    <dbReference type="NCBI Taxonomy" id="1144553"/>
    <lineage>
        <taxon>Bacteria</taxon>
        <taxon>Bacillati</taxon>
        <taxon>Actinomycetota</taxon>
        <taxon>Actinomycetes</taxon>
        <taxon>Streptosporangiales</taxon>
        <taxon>Streptosporangiaceae</taxon>
        <taxon>Nonomuraea</taxon>
    </lineage>
</organism>
<keyword evidence="2" id="KW-1185">Reference proteome</keyword>
<evidence type="ECO:0000313" key="1">
    <source>
        <dbReference type="EMBL" id="SEG98347.1"/>
    </source>
</evidence>
<dbReference type="Proteomes" id="UP000236732">
    <property type="component" value="Unassembled WGS sequence"/>
</dbReference>
<protein>
    <submittedName>
        <fullName evidence="1">Uncharacterized protein</fullName>
    </submittedName>
</protein>
<evidence type="ECO:0000313" key="2">
    <source>
        <dbReference type="Proteomes" id="UP000236732"/>
    </source>
</evidence>
<reference evidence="1 2" key="1">
    <citation type="submission" date="2016-10" db="EMBL/GenBank/DDBJ databases">
        <authorList>
            <person name="de Groot N.N."/>
        </authorList>
    </citation>
    <scope>NUCLEOTIDE SEQUENCE [LARGE SCALE GENOMIC DNA]</scope>
    <source>
        <strain evidence="1 2">CGMCC 4.7037</strain>
    </source>
</reference>
<gene>
    <name evidence="1" type="ORF">SAMN05444920_111292</name>
</gene>
<sequence>MAANTYFGWKWMSAITGICDFPAMAGSASASSCDGTATLTIWQPAAVSSAICCSVALTSAVTVVVIDCTETGASPPTGTSPTMTCRETRRERRTDGIPRLTAATCRAPF</sequence>
<name>A0A1H6EKG1_9ACTN</name>
<accession>A0A1H6EKG1</accession>
<proteinExistence type="predicted"/>
<dbReference type="AlphaFoldDB" id="A0A1H6EKG1"/>
<dbReference type="EMBL" id="FNVT01000011">
    <property type="protein sequence ID" value="SEG98347.1"/>
    <property type="molecule type" value="Genomic_DNA"/>
</dbReference>